<evidence type="ECO:0000313" key="1">
    <source>
        <dbReference type="EMBL" id="SAL51019.1"/>
    </source>
</evidence>
<organism evidence="1 2">
    <name type="scientific">Caballeronia sordidicola</name>
    <name type="common">Burkholderia sordidicola</name>
    <dbReference type="NCBI Taxonomy" id="196367"/>
    <lineage>
        <taxon>Bacteria</taxon>
        <taxon>Pseudomonadati</taxon>
        <taxon>Pseudomonadota</taxon>
        <taxon>Betaproteobacteria</taxon>
        <taxon>Burkholderiales</taxon>
        <taxon>Burkholderiaceae</taxon>
        <taxon>Caballeronia</taxon>
    </lineage>
</organism>
<accession>A0A158I444</accession>
<dbReference type="AlphaFoldDB" id="A0A158I444"/>
<dbReference type="EMBL" id="FCOC02000025">
    <property type="protein sequence ID" value="SAL51019.1"/>
    <property type="molecule type" value="Genomic_DNA"/>
</dbReference>
<reference evidence="1 2" key="1">
    <citation type="submission" date="2016-01" db="EMBL/GenBank/DDBJ databases">
        <authorList>
            <person name="Oliw E.H."/>
        </authorList>
    </citation>
    <scope>NUCLEOTIDE SEQUENCE [LARGE SCALE GENOMIC DNA]</scope>
    <source>
        <strain evidence="1">LMG 22029</strain>
    </source>
</reference>
<dbReference type="Proteomes" id="UP000054893">
    <property type="component" value="Unassembled WGS sequence"/>
</dbReference>
<sequence length="97" mass="11331">MRGLIKRRLVLNQPKRQPSMFADAELRHLDAVIRYAVVQAEGGRPITFNPDYWRERIRNLAHAYELVPAQRMRLKGILTLLDLAQDALAPFNYDRCK</sequence>
<evidence type="ECO:0000313" key="2">
    <source>
        <dbReference type="Proteomes" id="UP000054893"/>
    </source>
</evidence>
<name>A0A158I444_CABSO</name>
<protein>
    <submittedName>
        <fullName evidence="1">Uncharacterized protein</fullName>
    </submittedName>
</protein>
<gene>
    <name evidence="1" type="ORF">AWB64_05420</name>
</gene>
<proteinExistence type="predicted"/>